<dbReference type="Proteomes" id="UP000696573">
    <property type="component" value="Unassembled WGS sequence"/>
</dbReference>
<feature type="compositionally biased region" description="Low complexity" evidence="1">
    <location>
        <begin position="30"/>
        <end position="41"/>
    </location>
</feature>
<evidence type="ECO:0000313" key="2">
    <source>
        <dbReference type="EMBL" id="CAH0014959.1"/>
    </source>
</evidence>
<dbReference type="EMBL" id="CABFNQ020000444">
    <property type="protein sequence ID" value="CAH0014959.1"/>
    <property type="molecule type" value="Genomic_DNA"/>
</dbReference>
<protein>
    <submittedName>
        <fullName evidence="2">Uncharacterized protein</fullName>
    </submittedName>
</protein>
<keyword evidence="3" id="KW-1185">Reference proteome</keyword>
<feature type="compositionally biased region" description="Basic and acidic residues" evidence="1">
    <location>
        <begin position="8"/>
        <end position="25"/>
    </location>
</feature>
<organism evidence="2 3">
    <name type="scientific">Clonostachys rhizophaga</name>
    <dbReference type="NCBI Taxonomy" id="160324"/>
    <lineage>
        <taxon>Eukaryota</taxon>
        <taxon>Fungi</taxon>
        <taxon>Dikarya</taxon>
        <taxon>Ascomycota</taxon>
        <taxon>Pezizomycotina</taxon>
        <taxon>Sordariomycetes</taxon>
        <taxon>Hypocreomycetidae</taxon>
        <taxon>Hypocreales</taxon>
        <taxon>Bionectriaceae</taxon>
        <taxon>Clonostachys</taxon>
    </lineage>
</organism>
<accession>A0A9N9Y9I2</accession>
<feature type="compositionally biased region" description="Basic and acidic residues" evidence="1">
    <location>
        <begin position="55"/>
        <end position="64"/>
    </location>
</feature>
<feature type="region of interest" description="Disordered" evidence="1">
    <location>
        <begin position="1"/>
        <end position="70"/>
    </location>
</feature>
<gene>
    <name evidence="2" type="ORF">CRHIZ90672A_00000799</name>
</gene>
<evidence type="ECO:0000256" key="1">
    <source>
        <dbReference type="SAM" id="MobiDB-lite"/>
    </source>
</evidence>
<reference evidence="2" key="1">
    <citation type="submission" date="2021-10" db="EMBL/GenBank/DDBJ databases">
        <authorList>
            <person name="Piombo E."/>
        </authorList>
    </citation>
    <scope>NUCLEOTIDE SEQUENCE</scope>
</reference>
<evidence type="ECO:0000313" key="3">
    <source>
        <dbReference type="Proteomes" id="UP000696573"/>
    </source>
</evidence>
<name>A0A9N9Y9I2_9HYPO</name>
<sequence length="70" mass="7396">MRGLNRQGETRSQRQGGAKETHGGFEEADSSQVPPVSSTQQRGRVLAQQNGSEFEASHVVDADKGPGSGD</sequence>
<comment type="caution">
    <text evidence="2">The sequence shown here is derived from an EMBL/GenBank/DDBJ whole genome shotgun (WGS) entry which is preliminary data.</text>
</comment>
<proteinExistence type="predicted"/>
<dbReference type="AlphaFoldDB" id="A0A9N9Y9I2"/>